<proteinExistence type="predicted"/>
<protein>
    <submittedName>
        <fullName evidence="2">Uncharacterized protein</fullName>
    </submittedName>
</protein>
<feature type="non-terminal residue" evidence="2">
    <location>
        <position position="1"/>
    </location>
</feature>
<evidence type="ECO:0000256" key="1">
    <source>
        <dbReference type="SAM" id="Phobius"/>
    </source>
</evidence>
<organism evidence="2 3">
    <name type="scientific">Cucurbita argyrosperma subsp. sororia</name>
    <dbReference type="NCBI Taxonomy" id="37648"/>
    <lineage>
        <taxon>Eukaryota</taxon>
        <taxon>Viridiplantae</taxon>
        <taxon>Streptophyta</taxon>
        <taxon>Embryophyta</taxon>
        <taxon>Tracheophyta</taxon>
        <taxon>Spermatophyta</taxon>
        <taxon>Magnoliopsida</taxon>
        <taxon>eudicotyledons</taxon>
        <taxon>Gunneridae</taxon>
        <taxon>Pentapetalae</taxon>
        <taxon>rosids</taxon>
        <taxon>fabids</taxon>
        <taxon>Cucurbitales</taxon>
        <taxon>Cucurbitaceae</taxon>
        <taxon>Cucurbiteae</taxon>
        <taxon>Cucurbita</taxon>
    </lineage>
</organism>
<gene>
    <name evidence="2" type="ORF">SDJN03_01848</name>
</gene>
<evidence type="ECO:0000313" key="3">
    <source>
        <dbReference type="Proteomes" id="UP000685013"/>
    </source>
</evidence>
<dbReference type="EMBL" id="JAGKQH010000001">
    <property type="protein sequence ID" value="KAG6608506.1"/>
    <property type="molecule type" value="Genomic_DNA"/>
</dbReference>
<keyword evidence="1" id="KW-0472">Membrane</keyword>
<evidence type="ECO:0000313" key="2">
    <source>
        <dbReference type="EMBL" id="KAG6608506.1"/>
    </source>
</evidence>
<keyword evidence="3" id="KW-1185">Reference proteome</keyword>
<sequence>MDEDEWGLRWDFIPEGILSFGGSPASQPPPPVIFQIQSTPIEGVAILLQQTTAHHCLKRGTRENERDRISDRAIQTSNSFGFGPGPLPLPAQKTLGSSVQKSDGPLKKVKGSSLLIVLKVMSLSLMTLLFFDIFSFIYTFSLRPTDIDLAKVSDVA</sequence>
<dbReference type="Proteomes" id="UP000685013">
    <property type="component" value="Chromosome 1"/>
</dbReference>
<name>A0AAV6P8Q5_9ROSI</name>
<comment type="caution">
    <text evidence="2">The sequence shown here is derived from an EMBL/GenBank/DDBJ whole genome shotgun (WGS) entry which is preliminary data.</text>
</comment>
<reference evidence="2 3" key="1">
    <citation type="journal article" date="2021" name="Hortic Res">
        <title>The domestication of Cucurbita argyrosperma as revealed by the genome of its wild relative.</title>
        <authorList>
            <person name="Barrera-Redondo J."/>
            <person name="Sanchez-de la Vega G."/>
            <person name="Aguirre-Liguori J.A."/>
            <person name="Castellanos-Morales G."/>
            <person name="Gutierrez-Guerrero Y.T."/>
            <person name="Aguirre-Dugua X."/>
            <person name="Aguirre-Planter E."/>
            <person name="Tenaillon M.I."/>
            <person name="Lira-Saade R."/>
            <person name="Eguiarte L.E."/>
        </authorList>
    </citation>
    <scope>NUCLEOTIDE SEQUENCE [LARGE SCALE GENOMIC DNA]</scope>
    <source>
        <strain evidence="2">JBR-2021</strain>
    </source>
</reference>
<keyword evidence="1" id="KW-0812">Transmembrane</keyword>
<accession>A0AAV6P8Q5</accession>
<feature type="transmembrane region" description="Helical" evidence="1">
    <location>
        <begin position="116"/>
        <end position="138"/>
    </location>
</feature>
<keyword evidence="1" id="KW-1133">Transmembrane helix</keyword>
<dbReference type="AlphaFoldDB" id="A0AAV6P8Q5"/>